<evidence type="ECO:0000313" key="2">
    <source>
        <dbReference type="Proteomes" id="UP000603728"/>
    </source>
</evidence>
<dbReference type="RefSeq" id="WP_202000943.1">
    <property type="nucleotide sequence ID" value="NZ_JAERSF010000002.1"/>
</dbReference>
<dbReference type="Proteomes" id="UP000603728">
    <property type="component" value="Unassembled WGS sequence"/>
</dbReference>
<proteinExistence type="predicted"/>
<reference evidence="1 2" key="1">
    <citation type="submission" date="2021-01" db="EMBL/GenBank/DDBJ databases">
        <title>Genome seq and assembly of Flavobacterium sp. GN10.</title>
        <authorList>
            <person name="Chhetri G."/>
        </authorList>
    </citation>
    <scope>NUCLEOTIDE SEQUENCE [LARGE SCALE GENOMIC DNA]</scope>
    <source>
        <strain evidence="1 2">GN10</strain>
    </source>
</reference>
<evidence type="ECO:0000313" key="1">
    <source>
        <dbReference type="EMBL" id="MBL0737197.1"/>
    </source>
</evidence>
<organism evidence="1 2">
    <name type="scientific">Flavobacterium tagetis</name>
    <dbReference type="NCBI Taxonomy" id="2801336"/>
    <lineage>
        <taxon>Bacteria</taxon>
        <taxon>Pseudomonadati</taxon>
        <taxon>Bacteroidota</taxon>
        <taxon>Flavobacteriia</taxon>
        <taxon>Flavobacteriales</taxon>
        <taxon>Flavobacteriaceae</taxon>
        <taxon>Flavobacterium</taxon>
    </lineage>
</organism>
<gene>
    <name evidence="1" type="ORF">JI750_09895</name>
</gene>
<name>A0ABS1KEU3_9FLAO</name>
<sequence>MAGGTITRVASGGFTSHSETYLENFNEITHSAGTKVVYNAEEQHYVGNWEEIPAGTHFIKGWWTDDKDKPIKKAYIGDTIRFHLETKDIKDGEEVNFTVYDWDGMLNLDDKLNLIIKGTSNPYNKITIKGNKGIIEWTTGSGTQKLIDEEGDAEVELYVSCSYKGEVIELPYNMDDYLIIFEKEVLITVIIELPHSYYTIFNDPVSALGMAGHSAMAIGERYFDYGPNNTPGTYSENEYDVDFNNDGDKNDNVFLDRPSYKNSPGQPWWGTHIANRKKIKPEQVTLDMALKHIQLSWKDVQDVNGNIIHYGTYIYGEVHKIEFYVKEHEANKMLKWWEERYKHLKIYSAYPWRGEQCTTTVKTAIQEAFPFNIIRGNNIPDTTQKPSGLLEDLRAFTSTSKEHLGQLAKVSVIKKEATDFKG</sequence>
<protein>
    <submittedName>
        <fullName evidence="1">Uncharacterized protein</fullName>
    </submittedName>
</protein>
<keyword evidence="2" id="KW-1185">Reference proteome</keyword>
<dbReference type="EMBL" id="JAERSF010000002">
    <property type="protein sequence ID" value="MBL0737197.1"/>
    <property type="molecule type" value="Genomic_DNA"/>
</dbReference>
<comment type="caution">
    <text evidence="1">The sequence shown here is derived from an EMBL/GenBank/DDBJ whole genome shotgun (WGS) entry which is preliminary data.</text>
</comment>
<accession>A0ABS1KEU3</accession>